<reference evidence="9" key="1">
    <citation type="journal article" date="2019" name="Int. J. Syst. Evol. Microbiol.">
        <title>The Global Catalogue of Microorganisms (GCM) 10K type strain sequencing project: providing services to taxonomists for standard genome sequencing and annotation.</title>
        <authorList>
            <consortium name="The Broad Institute Genomics Platform"/>
            <consortium name="The Broad Institute Genome Sequencing Center for Infectious Disease"/>
            <person name="Wu L."/>
            <person name="Ma J."/>
        </authorList>
    </citation>
    <scope>NUCLEOTIDE SEQUENCE [LARGE SCALE GENOMIC DNA]</scope>
    <source>
        <strain evidence="9">CCUG 57263</strain>
    </source>
</reference>
<keyword evidence="1 6" id="KW-0645">Protease</keyword>
<dbReference type="EMBL" id="JBHTIU010000028">
    <property type="protein sequence ID" value="MFD0869363.1"/>
    <property type="molecule type" value="Genomic_DNA"/>
</dbReference>
<dbReference type="RefSeq" id="WP_379287689.1">
    <property type="nucleotide sequence ID" value="NZ_JBHTIU010000028.1"/>
</dbReference>
<dbReference type="NCBIfam" id="TIGR02289">
    <property type="entry name" value="M3_not_pepF"/>
    <property type="match status" value="1"/>
</dbReference>
<dbReference type="Proteomes" id="UP001597120">
    <property type="component" value="Unassembled WGS sequence"/>
</dbReference>
<dbReference type="Pfam" id="PF01432">
    <property type="entry name" value="Peptidase_M3"/>
    <property type="match status" value="1"/>
</dbReference>
<feature type="domain" description="Peptidase M3A/M3B catalytic" evidence="7">
    <location>
        <begin position="303"/>
        <end position="543"/>
    </location>
</feature>
<evidence type="ECO:0000259" key="7">
    <source>
        <dbReference type="Pfam" id="PF01432"/>
    </source>
</evidence>
<name>A0ABW3D7D3_9BACL</name>
<evidence type="ECO:0000256" key="2">
    <source>
        <dbReference type="ARBA" id="ARBA00022723"/>
    </source>
</evidence>
<comment type="caution">
    <text evidence="8">The sequence shown here is derived from an EMBL/GenBank/DDBJ whole genome shotgun (WGS) entry which is preliminary data.</text>
</comment>
<dbReference type="SUPFAM" id="SSF55486">
    <property type="entry name" value="Metalloproteases ('zincins'), catalytic domain"/>
    <property type="match status" value="1"/>
</dbReference>
<accession>A0ABW3D7D3</accession>
<evidence type="ECO:0000313" key="9">
    <source>
        <dbReference type="Proteomes" id="UP001597120"/>
    </source>
</evidence>
<organism evidence="8 9">
    <name type="scientific">Paenibacillus residui</name>
    <dbReference type="NCBI Taxonomy" id="629724"/>
    <lineage>
        <taxon>Bacteria</taxon>
        <taxon>Bacillati</taxon>
        <taxon>Bacillota</taxon>
        <taxon>Bacilli</taxon>
        <taxon>Bacillales</taxon>
        <taxon>Paenibacillaceae</taxon>
        <taxon>Paenibacillus</taxon>
    </lineage>
</organism>
<keyword evidence="4 6" id="KW-0862">Zinc</keyword>
<keyword evidence="5 6" id="KW-0482">Metalloprotease</keyword>
<dbReference type="GO" id="GO:0016787">
    <property type="term" value="F:hydrolase activity"/>
    <property type="evidence" value="ECO:0007669"/>
    <property type="project" value="UniProtKB-KW"/>
</dbReference>
<sequence length="564" mass="65995">MKFSELVYRRPDLEQMEQRFKELLGEMNAAKSFTEQDRAMTAIVKLRNEFETLKEIAAIRHSIDTDDAFYKAEQDYMDEVGPIMDEHVTEYYRALVHSAFREELEHKYGKQLFRIAELSLKTFHPSVIEDLQRENKLATEYGVLIASAKIPFEGEERTLAQLAPFAMSTDRDMRRRASEAKYQFLAENERELDRIFDDLVQVRTKIAKKLGFAGFIELGYARMLRTDYNEEMVAVFRNQVLEHIVPVATKLKERQRERIGVERLRYYDEDFSFKSGNPVPQGDADWILENGARMYAELSPETDEFFTRMVDSGLMDLLSRKGKQSGGYCTFLNDYKMPFIFANFNGTSDDIGVLTHEAGHAFQAYESRDLDMPEYRFPTFEAAEIHSMSMEFITWPWMELFFREETEKYKFAHLEGALLFIPYGVAVDEFQHFVYGNPEATPDERKRAWRDIERKYLPHRDYSGNDYLERGGFWQKQSHIYQAPFYYIDYTLAQICALQFWQRMTTDRESAWQDYMKICKAGGSLSFTEIVELAGLVSPFEAGCVESVIGDIENWLDSFDDKGL</sequence>
<protein>
    <submittedName>
        <fullName evidence="8">M3 family oligoendopeptidase</fullName>
        <ecNumber evidence="8">3.4.-.-</ecNumber>
    </submittedName>
</protein>
<comment type="similarity">
    <text evidence="6">Belongs to the peptidase M3 family.</text>
</comment>
<dbReference type="Gene3D" id="1.10.1370.30">
    <property type="match status" value="1"/>
</dbReference>
<evidence type="ECO:0000313" key="8">
    <source>
        <dbReference type="EMBL" id="MFD0869363.1"/>
    </source>
</evidence>
<dbReference type="InterPro" id="IPR011976">
    <property type="entry name" value="Pept_M3B_oligopep-rel"/>
</dbReference>
<comment type="cofactor">
    <cofactor evidence="6">
        <name>Zn(2+)</name>
        <dbReference type="ChEBI" id="CHEBI:29105"/>
    </cofactor>
    <text evidence="6">Binds 1 zinc ion.</text>
</comment>
<evidence type="ECO:0000256" key="1">
    <source>
        <dbReference type="ARBA" id="ARBA00022670"/>
    </source>
</evidence>
<evidence type="ECO:0000256" key="4">
    <source>
        <dbReference type="ARBA" id="ARBA00022833"/>
    </source>
</evidence>
<evidence type="ECO:0000256" key="3">
    <source>
        <dbReference type="ARBA" id="ARBA00022801"/>
    </source>
</evidence>
<evidence type="ECO:0000256" key="5">
    <source>
        <dbReference type="ARBA" id="ARBA00023049"/>
    </source>
</evidence>
<gene>
    <name evidence="8" type="ORF">ACFQ03_09380</name>
</gene>
<keyword evidence="3 6" id="KW-0378">Hydrolase</keyword>
<proteinExistence type="inferred from homology"/>
<keyword evidence="2 6" id="KW-0479">Metal-binding</keyword>
<dbReference type="InterPro" id="IPR001567">
    <property type="entry name" value="Pept_M3A_M3B_dom"/>
</dbReference>
<keyword evidence="9" id="KW-1185">Reference proteome</keyword>
<evidence type="ECO:0000256" key="6">
    <source>
        <dbReference type="RuleBase" id="RU003435"/>
    </source>
</evidence>
<dbReference type="CDD" id="cd09606">
    <property type="entry name" value="M3B_PepF"/>
    <property type="match status" value="1"/>
</dbReference>
<dbReference type="EC" id="3.4.-.-" evidence="8"/>